<evidence type="ECO:0000256" key="1">
    <source>
        <dbReference type="SAM" id="Phobius"/>
    </source>
</evidence>
<reference evidence="2" key="2">
    <citation type="submission" date="2022-06" db="EMBL/GenBank/DDBJ databases">
        <title>Lactococcus from bovine mastitis in China.</title>
        <authorList>
            <person name="Lin Y."/>
            <person name="Han B."/>
        </authorList>
    </citation>
    <scope>NUCLEOTIDE SEQUENCE</scope>
    <source>
        <strain evidence="2">Hebei-B-39</strain>
    </source>
</reference>
<reference evidence="3" key="1">
    <citation type="journal article" date="2022" name="Front. Microbiol.">
        <title>Feed Insects as a Reservoir of Granadaene-Producing Lactococci.</title>
        <authorList>
            <person name="Neuzil-Bunesova V."/>
            <person name="Ramirez Garcia A."/>
            <person name="Modrackova N."/>
            <person name="Makovska M."/>
            <person name="Sabolova M."/>
            <person name="Sproer C."/>
            <person name="Bunk B."/>
            <person name="Blom J."/>
            <person name="Schwab C."/>
        </authorList>
    </citation>
    <scope>NUCLEOTIDE SEQUENCE</scope>
    <source>
        <strain evidence="3">I4/6O</strain>
    </source>
</reference>
<dbReference type="Proteomes" id="UP001056730">
    <property type="component" value="Chromosome"/>
</dbReference>
<gene>
    <name evidence="3" type="ORF">LMK00_08275</name>
    <name evidence="2" type="ORF">NF708_04555</name>
</gene>
<dbReference type="Proteomes" id="UP001153203">
    <property type="component" value="Unassembled WGS sequence"/>
</dbReference>
<feature type="transmembrane region" description="Helical" evidence="1">
    <location>
        <begin position="47"/>
        <end position="73"/>
    </location>
</feature>
<organism evidence="3 4">
    <name type="scientific">Lactococcus formosensis</name>
    <dbReference type="NCBI Taxonomy" id="1281486"/>
    <lineage>
        <taxon>Bacteria</taxon>
        <taxon>Bacillati</taxon>
        <taxon>Bacillota</taxon>
        <taxon>Bacilli</taxon>
        <taxon>Lactobacillales</taxon>
        <taxon>Streptococcaceae</taxon>
        <taxon>Lactococcus</taxon>
    </lineage>
</organism>
<sequence>MKKEKNIIVYLSYIQLVLYLFGFINHAMEVTGYEPMVSLNTFWQNPFGLIFWSVLSMISVCGTIICIHILTVVKPTKERFFGTCLTIAGFCLPLVFFSFLIIPAGILLLANYYLSVKEE</sequence>
<evidence type="ECO:0000313" key="3">
    <source>
        <dbReference type="EMBL" id="USJ19819.1"/>
    </source>
</evidence>
<evidence type="ECO:0000313" key="4">
    <source>
        <dbReference type="Proteomes" id="UP001056730"/>
    </source>
</evidence>
<keyword evidence="1" id="KW-1133">Transmembrane helix</keyword>
<dbReference type="EMBL" id="CP086395">
    <property type="protein sequence ID" value="USJ19819.1"/>
    <property type="molecule type" value="Genomic_DNA"/>
</dbReference>
<keyword evidence="1" id="KW-0812">Transmembrane</keyword>
<evidence type="ECO:0000313" key="2">
    <source>
        <dbReference type="EMBL" id="MDG6193276.1"/>
    </source>
</evidence>
<proteinExistence type="predicted"/>
<accession>A0A9Q8Y1K9</accession>
<dbReference type="KEGG" id="lfo:LMK00_08275"/>
<protein>
    <submittedName>
        <fullName evidence="3">Uncharacterized protein</fullName>
    </submittedName>
</protein>
<dbReference type="RefSeq" id="WP_252175250.1">
    <property type="nucleotide sequence ID" value="NZ_CP086395.1"/>
</dbReference>
<dbReference type="EMBL" id="JAMWGI010000002">
    <property type="protein sequence ID" value="MDG6193276.1"/>
    <property type="molecule type" value="Genomic_DNA"/>
</dbReference>
<dbReference type="AlphaFoldDB" id="A0A9Q8Y1K9"/>
<feature type="transmembrane region" description="Helical" evidence="1">
    <location>
        <begin position="7"/>
        <end position="27"/>
    </location>
</feature>
<feature type="transmembrane region" description="Helical" evidence="1">
    <location>
        <begin position="85"/>
        <end position="114"/>
    </location>
</feature>
<name>A0A9Q8Y1K9_9LACT</name>
<keyword evidence="1" id="KW-0472">Membrane</keyword>